<proteinExistence type="predicted"/>
<feature type="transmembrane region" description="Helical" evidence="1">
    <location>
        <begin position="125"/>
        <end position="144"/>
    </location>
</feature>
<dbReference type="Proteomes" id="UP000593875">
    <property type="component" value="Chromosome"/>
</dbReference>
<organism evidence="2 3">
    <name type="scientific">Massilia litorea</name>
    <dbReference type="NCBI Taxonomy" id="2769491"/>
    <lineage>
        <taxon>Bacteria</taxon>
        <taxon>Pseudomonadati</taxon>
        <taxon>Pseudomonadota</taxon>
        <taxon>Betaproteobacteria</taxon>
        <taxon>Burkholderiales</taxon>
        <taxon>Oxalobacteraceae</taxon>
        <taxon>Telluria group</taxon>
        <taxon>Massilia</taxon>
    </lineage>
</organism>
<dbReference type="AlphaFoldDB" id="A0A7L9U2I4"/>
<keyword evidence="1" id="KW-0472">Membrane</keyword>
<keyword evidence="1" id="KW-0812">Transmembrane</keyword>
<dbReference type="Pfam" id="PF09900">
    <property type="entry name" value="DUF2127"/>
    <property type="match status" value="1"/>
</dbReference>
<reference evidence="2 3" key="1">
    <citation type="submission" date="2020-10" db="EMBL/GenBank/DDBJ databases">
        <title>Genome sequencing of Massilia sp. LPB0304.</title>
        <authorList>
            <person name="Kim J."/>
        </authorList>
    </citation>
    <scope>NUCLEOTIDE SEQUENCE [LARGE SCALE GENOMIC DNA]</scope>
    <source>
        <strain evidence="2 3">LPB0304</strain>
    </source>
</reference>
<evidence type="ECO:0000256" key="1">
    <source>
        <dbReference type="SAM" id="Phobius"/>
    </source>
</evidence>
<sequence length="150" mass="16570">MHMSRGIRAVALLEGAKGAVVLLAGFGLFSLVHRDVQRFAEILVTHAHLNPASRVPRVFLAFANRLDDARLWQLAAGAMAYSAVRLVEAYGLWYGRRWGEAFAAASGAVYVPFEVRELIHRPGPLSLALLLVNLGIVGYMLYALRRRTAR</sequence>
<keyword evidence="3" id="KW-1185">Reference proteome</keyword>
<evidence type="ECO:0000313" key="2">
    <source>
        <dbReference type="EMBL" id="QOL49224.1"/>
    </source>
</evidence>
<dbReference type="KEGG" id="mlir:LPB04_20280"/>
<evidence type="ECO:0000313" key="3">
    <source>
        <dbReference type="Proteomes" id="UP000593875"/>
    </source>
</evidence>
<name>A0A7L9U2I4_9BURK</name>
<dbReference type="EMBL" id="CP062941">
    <property type="protein sequence ID" value="QOL49224.1"/>
    <property type="molecule type" value="Genomic_DNA"/>
</dbReference>
<protein>
    <submittedName>
        <fullName evidence="2">DUF2127 domain-containing protein</fullName>
    </submittedName>
</protein>
<accession>A0A7L9U2I4</accession>
<gene>
    <name evidence="2" type="ORF">LPB04_20280</name>
</gene>
<keyword evidence="1" id="KW-1133">Transmembrane helix</keyword>
<dbReference type="InterPro" id="IPR021125">
    <property type="entry name" value="DUF2127"/>
</dbReference>